<keyword evidence="4" id="KW-1185">Reference proteome</keyword>
<dbReference type="InterPro" id="IPR038607">
    <property type="entry name" value="PhoD-like_sf"/>
</dbReference>
<protein>
    <recommendedName>
        <fullName evidence="2">PhoD-like phosphatase domain-containing protein</fullName>
    </recommendedName>
</protein>
<evidence type="ECO:0000313" key="4">
    <source>
        <dbReference type="Proteomes" id="UP000807716"/>
    </source>
</evidence>
<reference evidence="3" key="1">
    <citation type="journal article" date="2020" name="Fungal Divers.">
        <title>Resolving the Mortierellaceae phylogeny through synthesis of multi-gene phylogenetics and phylogenomics.</title>
        <authorList>
            <person name="Vandepol N."/>
            <person name="Liber J."/>
            <person name="Desiro A."/>
            <person name="Na H."/>
            <person name="Kennedy M."/>
            <person name="Barry K."/>
            <person name="Grigoriev I.V."/>
            <person name="Miller A.N."/>
            <person name="O'Donnell K."/>
            <person name="Stajich J.E."/>
            <person name="Bonito G."/>
        </authorList>
    </citation>
    <scope>NUCLEOTIDE SEQUENCE</scope>
    <source>
        <strain evidence="3">BC1065</strain>
    </source>
</reference>
<sequence>MCDDDKHNHHSSITGFFAHAAEKLQETVKDLFTEDATVVPGRDIQEESRPRQPDYDDDGQNHLLDDAEEVEDTVVDHTPEEFESIKPSSQFIAGPVLRFQDINVDQRYWIGSALVVSDSSRPPRMVVRDPTKSRVGLSRPTLLDSWQGHNFYRYDINLTLLGHRGKRIEYWFENAQNEKWHFHVPALDEAHNWAFYSCNGFTSDVEDPMGNFHGADPLWDDLLTTHKSKPFHTLVGGGDQIYNDDVLETAEMKQWLDMEPEQRIAAEFSTQWKYAVEKYYYDHYIEHFTTGTYSKALSLIPTINVWDDHDIIDGYGSYPADIQMSATMQGIGAAATRFYLIFQQHGSKDHLSTAGLVTSSGAKCYHHISHFGKRSLLVLPDGRSERSKQQILSPETYDVLDREIRNRLLPTTRHVIIVLGTPLVYPPLKAVEGALEGLGDTLSRKSLLGKIFGKYSAFKNVLGQFGPELLDDLVDGWACDVHTDEKRVFVEMLQKIARDRSVRVSFVGGDVHLCGTGRLYGADSNDPLRDPYHMTQIISSAIVNGPPPDAVVSTLHATSKVFDLNEYTKEEMLTLFHKDVEGNEREDKKMYNRRNWCEVRELEGSELEFTIRVENMDHVGTKKYPTLITRLEAAREP</sequence>
<dbReference type="PANTHER" id="PTHR46689:SF1">
    <property type="entry name" value="PHOD-LIKE PHOSPHATASE DOMAIN-CONTAINING PROTEIN"/>
    <property type="match status" value="1"/>
</dbReference>
<dbReference type="InterPro" id="IPR043904">
    <property type="entry name" value="PhoD_2-like"/>
</dbReference>
<organism evidence="3 4">
    <name type="scientific">Actinomortierella ambigua</name>
    <dbReference type="NCBI Taxonomy" id="1343610"/>
    <lineage>
        <taxon>Eukaryota</taxon>
        <taxon>Fungi</taxon>
        <taxon>Fungi incertae sedis</taxon>
        <taxon>Mucoromycota</taxon>
        <taxon>Mortierellomycotina</taxon>
        <taxon>Mortierellomycetes</taxon>
        <taxon>Mortierellales</taxon>
        <taxon>Mortierellaceae</taxon>
        <taxon>Actinomortierella</taxon>
    </lineage>
</organism>
<dbReference type="EMBL" id="JAAAJB010000484">
    <property type="protein sequence ID" value="KAG0255009.1"/>
    <property type="molecule type" value="Genomic_DNA"/>
</dbReference>
<feature type="domain" description="PhoD-like phosphatase" evidence="2">
    <location>
        <begin position="450"/>
        <end position="609"/>
    </location>
</feature>
<evidence type="ECO:0000259" key="2">
    <source>
        <dbReference type="Pfam" id="PF19050"/>
    </source>
</evidence>
<dbReference type="Proteomes" id="UP000807716">
    <property type="component" value="Unassembled WGS sequence"/>
</dbReference>
<accession>A0A9P6U1D4</accession>
<dbReference type="PANTHER" id="PTHR46689">
    <property type="entry name" value="MEMBRANE PROTEIN, PUTATIVE-RELATED"/>
    <property type="match status" value="1"/>
</dbReference>
<evidence type="ECO:0000256" key="1">
    <source>
        <dbReference type="SAM" id="MobiDB-lite"/>
    </source>
</evidence>
<feature type="domain" description="PhoD-like phosphatase" evidence="2">
    <location>
        <begin position="182"/>
        <end position="433"/>
    </location>
</feature>
<evidence type="ECO:0000313" key="3">
    <source>
        <dbReference type="EMBL" id="KAG0255009.1"/>
    </source>
</evidence>
<gene>
    <name evidence="3" type="ORF">DFQ27_006513</name>
</gene>
<dbReference type="OrthoDB" id="9999821at2759"/>
<dbReference type="InterPro" id="IPR018946">
    <property type="entry name" value="PhoD-like_MPP"/>
</dbReference>
<proteinExistence type="predicted"/>
<comment type="caution">
    <text evidence="3">The sequence shown here is derived from an EMBL/GenBank/DDBJ whole genome shotgun (WGS) entry which is preliminary data.</text>
</comment>
<dbReference type="AlphaFoldDB" id="A0A9P6U1D4"/>
<dbReference type="CDD" id="cd07389">
    <property type="entry name" value="MPP_PhoD"/>
    <property type="match status" value="1"/>
</dbReference>
<dbReference type="GO" id="GO:0016020">
    <property type="term" value="C:membrane"/>
    <property type="evidence" value="ECO:0007669"/>
    <property type="project" value="TreeGrafter"/>
</dbReference>
<feature type="compositionally biased region" description="Basic and acidic residues" evidence="1">
    <location>
        <begin position="43"/>
        <end position="62"/>
    </location>
</feature>
<dbReference type="Pfam" id="PF19050">
    <property type="entry name" value="PhoD_2"/>
    <property type="match status" value="2"/>
</dbReference>
<dbReference type="Gene3D" id="3.60.21.70">
    <property type="entry name" value="PhoD-like phosphatase"/>
    <property type="match status" value="1"/>
</dbReference>
<feature type="region of interest" description="Disordered" evidence="1">
    <location>
        <begin position="39"/>
        <end position="62"/>
    </location>
</feature>
<name>A0A9P6U1D4_9FUNG</name>